<protein>
    <submittedName>
        <fullName evidence="3">Uncharacterized protein</fullName>
    </submittedName>
</protein>
<dbReference type="Pfam" id="PF13971">
    <property type="entry name" value="Mei4"/>
    <property type="match status" value="1"/>
</dbReference>
<evidence type="ECO:0000313" key="4">
    <source>
        <dbReference type="Proteomes" id="UP001346869"/>
    </source>
</evidence>
<dbReference type="EMBL" id="JAUZQC010000020">
    <property type="protein sequence ID" value="KAK5852555.1"/>
    <property type="molecule type" value="Genomic_DNA"/>
</dbReference>
<keyword evidence="1" id="KW-0469">Meiosis</keyword>
<organism evidence="3 4">
    <name type="scientific">Eleginops maclovinus</name>
    <name type="common">Patagonian blennie</name>
    <name type="synonym">Eleginus maclovinus</name>
    <dbReference type="NCBI Taxonomy" id="56733"/>
    <lineage>
        <taxon>Eukaryota</taxon>
        <taxon>Metazoa</taxon>
        <taxon>Chordata</taxon>
        <taxon>Craniata</taxon>
        <taxon>Vertebrata</taxon>
        <taxon>Euteleostomi</taxon>
        <taxon>Actinopterygii</taxon>
        <taxon>Neopterygii</taxon>
        <taxon>Teleostei</taxon>
        <taxon>Neoteleostei</taxon>
        <taxon>Acanthomorphata</taxon>
        <taxon>Eupercaria</taxon>
        <taxon>Perciformes</taxon>
        <taxon>Notothenioidei</taxon>
        <taxon>Eleginopidae</taxon>
        <taxon>Eleginops</taxon>
    </lineage>
</organism>
<dbReference type="GO" id="GO:0042138">
    <property type="term" value="P:meiotic DNA double-strand break formation"/>
    <property type="evidence" value="ECO:0007669"/>
    <property type="project" value="InterPro"/>
</dbReference>
<comment type="caution">
    <text evidence="3">The sequence shown here is derived from an EMBL/GenBank/DDBJ whole genome shotgun (WGS) entry which is preliminary data.</text>
</comment>
<dbReference type="InterPro" id="IPR025888">
    <property type="entry name" value="MEI4"/>
</dbReference>
<evidence type="ECO:0000256" key="2">
    <source>
        <dbReference type="ARBA" id="ARBA00093453"/>
    </source>
</evidence>
<proteinExistence type="inferred from homology"/>
<accession>A0AAN7X1K4</accession>
<reference evidence="3 4" key="2">
    <citation type="journal article" date="2023" name="Mol. Biol. Evol.">
        <title>Genomics of Secondarily Temperate Adaptation in the Only Non-Antarctic Icefish.</title>
        <authorList>
            <person name="Rivera-Colon A.G."/>
            <person name="Rayamajhi N."/>
            <person name="Minhas B.F."/>
            <person name="Madrigal G."/>
            <person name="Bilyk K.T."/>
            <person name="Yoon V."/>
            <person name="Hune M."/>
            <person name="Gregory S."/>
            <person name="Cheng C.H.C."/>
            <person name="Catchen J.M."/>
        </authorList>
    </citation>
    <scope>NUCLEOTIDE SEQUENCE [LARGE SCALE GENOMIC DNA]</scope>
    <source>
        <strain evidence="3">JMC-PN-2008</strain>
    </source>
</reference>
<dbReference type="GO" id="GO:0006310">
    <property type="term" value="P:DNA recombination"/>
    <property type="evidence" value="ECO:0007669"/>
    <property type="project" value="InterPro"/>
</dbReference>
<evidence type="ECO:0000256" key="1">
    <source>
        <dbReference type="ARBA" id="ARBA00023254"/>
    </source>
</evidence>
<reference evidence="3 4" key="1">
    <citation type="journal article" date="2023" name="Genes (Basel)">
        <title>Chromosome-Level Genome Assembly and Circadian Gene Repertoire of the Patagonia Blennie Eleginops maclovinus-The Closest Ancestral Proxy of Antarctic Cryonotothenioids.</title>
        <authorList>
            <person name="Cheng C.C."/>
            <person name="Rivera-Colon A.G."/>
            <person name="Minhas B.F."/>
            <person name="Wilson L."/>
            <person name="Rayamajhi N."/>
            <person name="Vargas-Chacoff L."/>
            <person name="Catchen J.M."/>
        </authorList>
    </citation>
    <scope>NUCLEOTIDE SEQUENCE [LARGE SCALE GENOMIC DNA]</scope>
    <source>
        <strain evidence="3">JMC-PN-2008</strain>
    </source>
</reference>
<dbReference type="Proteomes" id="UP001346869">
    <property type="component" value="Unassembled WGS sequence"/>
</dbReference>
<dbReference type="AlphaFoldDB" id="A0AAN7X1K4"/>
<comment type="similarity">
    <text evidence="2">Belongs to the MEI4L family.</text>
</comment>
<gene>
    <name evidence="3" type="ORF">PBY51_006408</name>
</gene>
<keyword evidence="4" id="KW-1185">Reference proteome</keyword>
<evidence type="ECO:0000313" key="3">
    <source>
        <dbReference type="EMBL" id="KAK5852555.1"/>
    </source>
</evidence>
<name>A0AAN7X1K4_ELEMC</name>
<sequence>MLLLFQGQEEFPLVEHQNSCYLFQMVELLQNSQVPLGVEAGSEEQAGFCRHLEQRAFLLSEEVPLFVLSMWRIGKLLSSDR</sequence>